<feature type="transmembrane region" description="Helical" evidence="1">
    <location>
        <begin position="510"/>
        <end position="528"/>
    </location>
</feature>
<evidence type="ECO:0000313" key="2">
    <source>
        <dbReference type="EMBL" id="TDV46822.1"/>
    </source>
</evidence>
<gene>
    <name evidence="2" type="ORF">CLV71_1101</name>
</gene>
<evidence type="ECO:0000256" key="1">
    <source>
        <dbReference type="SAM" id="Phobius"/>
    </source>
</evidence>
<dbReference type="InterPro" id="IPR012332">
    <property type="entry name" value="Autotransporter_pectin_lyase_C"/>
</dbReference>
<evidence type="ECO:0008006" key="4">
    <source>
        <dbReference type="Google" id="ProtNLM"/>
    </source>
</evidence>
<keyword evidence="1" id="KW-1133">Transmembrane helix</keyword>
<sequence length="622" mass="65902">MGRQGELDPHGLRIRGVRVVGQLDLAHVNAVAGLQLHDCVLSEGVVCHHARLREMDLGGSVTSRLSAEGLRTENNLLLRDITVRGEVRLGNAHIGGRLDLGAGRITNDTGLALHADGLRTAGDASFGDAVVRGACEEGTIRLVGADIGGQLGFEGCVVTNEAGPALVAHSLHVKGRASLRKAIMHGTGEMGTVRLISADFDGQLSFEDGVITNDAGPAMVADGLHTGGRVSLRKVTVCGTGETGAVRLTSANIGSQLSFDDGVVTNRSGPALYADRLRTSGRLSLRKVSMHGTDEDGTIRLRGAHIGGQLDLESSEVTNGSGPALGADGLRVDSDAFLHNAVFGGSGKHDTIRLVGAHIGGCADLTLKELRHSSGRLLDLSLTNVGEELVLPARVMCPARSTRVTREPCTDHERQLNARGLVFSGLESAPWREWLHLLVHHTPAYSPQPYQQLAAVERGAGHDNNARQILITQQEDLRRRTPEALGGRGGRARHRLWGWLGRYGYRAHRLVAALAFVLAVVGGLGYVAGQVPTRPGHHAAEHVQPASATNSDTRCSTAELIGLAFDRGLPLGTTGVRARCDLDTGTRWGQTFTYAIWALQALVWALATLAVAAYTGLVRKPS</sequence>
<evidence type="ECO:0000313" key="3">
    <source>
        <dbReference type="Proteomes" id="UP000294927"/>
    </source>
</evidence>
<dbReference type="Proteomes" id="UP000294927">
    <property type="component" value="Unassembled WGS sequence"/>
</dbReference>
<keyword evidence="3" id="KW-1185">Reference proteome</keyword>
<comment type="caution">
    <text evidence="2">The sequence shown here is derived from an EMBL/GenBank/DDBJ whole genome shotgun (WGS) entry which is preliminary data.</text>
</comment>
<feature type="transmembrane region" description="Helical" evidence="1">
    <location>
        <begin position="594"/>
        <end position="617"/>
    </location>
</feature>
<keyword evidence="1" id="KW-0472">Membrane</keyword>
<name>A0A4R7VCJ5_9PSEU</name>
<dbReference type="AlphaFoldDB" id="A0A4R7VCJ5"/>
<organism evidence="2 3">
    <name type="scientific">Actinophytocola oryzae</name>
    <dbReference type="NCBI Taxonomy" id="502181"/>
    <lineage>
        <taxon>Bacteria</taxon>
        <taxon>Bacillati</taxon>
        <taxon>Actinomycetota</taxon>
        <taxon>Actinomycetes</taxon>
        <taxon>Pseudonocardiales</taxon>
        <taxon>Pseudonocardiaceae</taxon>
    </lineage>
</organism>
<protein>
    <recommendedName>
        <fullName evidence="4">Membrane-associated oxidoreductase</fullName>
    </recommendedName>
</protein>
<accession>A0A4R7VCJ5</accession>
<reference evidence="2 3" key="1">
    <citation type="submission" date="2019-03" db="EMBL/GenBank/DDBJ databases">
        <title>Genomic Encyclopedia of Archaeal and Bacterial Type Strains, Phase II (KMG-II): from individual species to whole genera.</title>
        <authorList>
            <person name="Goeker M."/>
        </authorList>
    </citation>
    <scope>NUCLEOTIDE SEQUENCE [LARGE SCALE GENOMIC DNA]</scope>
    <source>
        <strain evidence="2 3">DSM 45499</strain>
    </source>
</reference>
<proteinExistence type="predicted"/>
<dbReference type="Gene3D" id="2.160.20.20">
    <property type="match status" value="1"/>
</dbReference>
<keyword evidence="1" id="KW-0812">Transmembrane</keyword>
<dbReference type="EMBL" id="SOCP01000010">
    <property type="protein sequence ID" value="TDV46822.1"/>
    <property type="molecule type" value="Genomic_DNA"/>
</dbReference>